<dbReference type="SUPFAM" id="SSF46955">
    <property type="entry name" value="Putative DNA-binding domain"/>
    <property type="match status" value="1"/>
</dbReference>
<dbReference type="InterPro" id="IPR047057">
    <property type="entry name" value="MerR_fam"/>
</dbReference>
<dbReference type="RefSeq" id="WP_116066980.1">
    <property type="nucleotide sequence ID" value="NZ_BONB01000015.1"/>
</dbReference>
<gene>
    <name evidence="3" type="ORF">DFJ67_1218</name>
</gene>
<dbReference type="Proteomes" id="UP000256913">
    <property type="component" value="Unassembled WGS sequence"/>
</dbReference>
<evidence type="ECO:0000313" key="4">
    <source>
        <dbReference type="Proteomes" id="UP000256913"/>
    </source>
</evidence>
<dbReference type="InterPro" id="IPR009061">
    <property type="entry name" value="DNA-bd_dom_put_sf"/>
</dbReference>
<evidence type="ECO:0000256" key="1">
    <source>
        <dbReference type="ARBA" id="ARBA00023125"/>
    </source>
</evidence>
<dbReference type="SMART" id="SM00422">
    <property type="entry name" value="HTH_MERR"/>
    <property type="match status" value="1"/>
</dbReference>
<proteinExistence type="predicted"/>
<dbReference type="Gene3D" id="1.10.1660.10">
    <property type="match status" value="1"/>
</dbReference>
<dbReference type="GO" id="GO:0003677">
    <property type="term" value="F:DNA binding"/>
    <property type="evidence" value="ECO:0007669"/>
    <property type="project" value="UniProtKB-KW"/>
</dbReference>
<feature type="domain" description="HTH merR-type" evidence="2">
    <location>
        <begin position="4"/>
        <end position="73"/>
    </location>
</feature>
<dbReference type="EMBL" id="QUMQ01000001">
    <property type="protein sequence ID" value="REF95265.1"/>
    <property type="molecule type" value="Genomic_DNA"/>
</dbReference>
<dbReference type="Pfam" id="PF13411">
    <property type="entry name" value="MerR_1"/>
    <property type="match status" value="1"/>
</dbReference>
<dbReference type="PROSITE" id="PS50937">
    <property type="entry name" value="HTH_MERR_2"/>
    <property type="match status" value="1"/>
</dbReference>
<evidence type="ECO:0000313" key="3">
    <source>
        <dbReference type="EMBL" id="REF95265.1"/>
    </source>
</evidence>
<keyword evidence="1 3" id="KW-0238">DNA-binding</keyword>
<evidence type="ECO:0000259" key="2">
    <source>
        <dbReference type="PROSITE" id="PS50937"/>
    </source>
</evidence>
<dbReference type="PRINTS" id="PR00040">
    <property type="entry name" value="HTHMERR"/>
</dbReference>
<organism evidence="3 4">
    <name type="scientific">Asanoa ferruginea</name>
    <dbReference type="NCBI Taxonomy" id="53367"/>
    <lineage>
        <taxon>Bacteria</taxon>
        <taxon>Bacillati</taxon>
        <taxon>Actinomycetota</taxon>
        <taxon>Actinomycetes</taxon>
        <taxon>Micromonosporales</taxon>
        <taxon>Micromonosporaceae</taxon>
        <taxon>Asanoa</taxon>
    </lineage>
</organism>
<dbReference type="GO" id="GO:0003700">
    <property type="term" value="F:DNA-binding transcription factor activity"/>
    <property type="evidence" value="ECO:0007669"/>
    <property type="project" value="InterPro"/>
</dbReference>
<dbReference type="AlphaFoldDB" id="A0A3D9ZDB5"/>
<dbReference type="PANTHER" id="PTHR30204:SF93">
    <property type="entry name" value="HTH MERR-TYPE DOMAIN-CONTAINING PROTEIN"/>
    <property type="match status" value="1"/>
</dbReference>
<comment type="caution">
    <text evidence="3">The sequence shown here is derived from an EMBL/GenBank/DDBJ whole genome shotgun (WGS) entry which is preliminary data.</text>
</comment>
<dbReference type="CDD" id="cd00592">
    <property type="entry name" value="HTH_MerR-like"/>
    <property type="match status" value="1"/>
</dbReference>
<sequence length="311" mass="34985">MREHYSIGDLARRTGLPVRTIRFYSDAGLLPPTDRSTANHRRYDLEAVARLDLIRTLRELGLDLATIRGVLAEELSVAQAAARHADALDVQIRILRLRRGVLRAVARRGSDPKEMELMHRVVQLSEDERHRLINDFIDRTFGDLDANEDFVALLRSMRPYLPDEPTTEQVDAWIELAELVRDPDFIASVRRMAEHQAAERADGGRMGLHHQLTMKVRDRVTSAMEAGIEPASPAAAAVLDEIVASYAETFETTDTAAYRAKLLTRLRTANEPRTERYVHLIDIINDTPVAAPLGPVFDWLIAALEHHPAAI</sequence>
<reference evidence="3 4" key="1">
    <citation type="submission" date="2018-08" db="EMBL/GenBank/DDBJ databases">
        <title>Sequencing the genomes of 1000 actinobacteria strains.</title>
        <authorList>
            <person name="Klenk H.-P."/>
        </authorList>
    </citation>
    <scope>NUCLEOTIDE SEQUENCE [LARGE SCALE GENOMIC DNA]</scope>
    <source>
        <strain evidence="3 4">DSM 44099</strain>
    </source>
</reference>
<name>A0A3D9ZDB5_9ACTN</name>
<keyword evidence="4" id="KW-1185">Reference proteome</keyword>
<dbReference type="OrthoDB" id="9809391at2"/>
<dbReference type="PANTHER" id="PTHR30204">
    <property type="entry name" value="REDOX-CYCLING DRUG-SENSING TRANSCRIPTIONAL ACTIVATOR SOXR"/>
    <property type="match status" value="1"/>
</dbReference>
<accession>A0A3D9ZDB5</accession>
<protein>
    <submittedName>
        <fullName evidence="3">DNA-binding transcriptional MerR regulator</fullName>
    </submittedName>
</protein>
<dbReference type="InterPro" id="IPR000551">
    <property type="entry name" value="MerR-type_HTH_dom"/>
</dbReference>